<reference evidence="3" key="1">
    <citation type="submission" date="2014-12" db="EMBL/GenBank/DDBJ databases">
        <title>Genome Sequence of Valsa Canker Pathogens Uncovers a Specific Adaption of Colonization on Woody Bark.</title>
        <authorList>
            <person name="Yin Z."/>
            <person name="Liu H."/>
            <person name="Gao X."/>
            <person name="Li Z."/>
            <person name="Song N."/>
            <person name="Ke X."/>
            <person name="Dai Q."/>
            <person name="Wu Y."/>
            <person name="Sun Y."/>
            <person name="Xu J.-R."/>
            <person name="Kang Z.K."/>
            <person name="Wang L."/>
            <person name="Huang L."/>
        </authorList>
    </citation>
    <scope>NUCLEOTIDE SEQUENCE [LARGE SCALE GENOMIC DNA]</scope>
    <source>
        <strain evidence="3">SXYL134</strain>
    </source>
</reference>
<accession>A0A194US49</accession>
<dbReference type="EMBL" id="KN714674">
    <property type="protein sequence ID" value="KUI54537.1"/>
    <property type="molecule type" value="Genomic_DNA"/>
</dbReference>
<feature type="region of interest" description="Disordered" evidence="1">
    <location>
        <begin position="15"/>
        <end position="60"/>
    </location>
</feature>
<feature type="compositionally biased region" description="Basic and acidic residues" evidence="1">
    <location>
        <begin position="19"/>
        <end position="48"/>
    </location>
</feature>
<evidence type="ECO:0000313" key="3">
    <source>
        <dbReference type="Proteomes" id="UP000078576"/>
    </source>
</evidence>
<name>A0A194US49_CYTMA</name>
<proteinExistence type="predicted"/>
<gene>
    <name evidence="2" type="ORF">VP1G_10668</name>
</gene>
<dbReference type="Proteomes" id="UP000078576">
    <property type="component" value="Unassembled WGS sequence"/>
</dbReference>
<organism evidence="2 3">
    <name type="scientific">Cytospora mali</name>
    <name type="common">Apple Valsa canker fungus</name>
    <name type="synonym">Valsa mali</name>
    <dbReference type="NCBI Taxonomy" id="578113"/>
    <lineage>
        <taxon>Eukaryota</taxon>
        <taxon>Fungi</taxon>
        <taxon>Dikarya</taxon>
        <taxon>Ascomycota</taxon>
        <taxon>Pezizomycotina</taxon>
        <taxon>Sordariomycetes</taxon>
        <taxon>Sordariomycetidae</taxon>
        <taxon>Diaporthales</taxon>
        <taxon>Cytosporaceae</taxon>
        <taxon>Cytospora</taxon>
    </lineage>
</organism>
<sequence>MARHYHQRKENIRFAAGRLAREEPSKESEELRDDFGRGNEVEVDEHVQRSLCPRQSRSPT</sequence>
<keyword evidence="3" id="KW-1185">Reference proteome</keyword>
<evidence type="ECO:0000256" key="1">
    <source>
        <dbReference type="SAM" id="MobiDB-lite"/>
    </source>
</evidence>
<protein>
    <submittedName>
        <fullName evidence="2">Uncharacterized protein</fullName>
    </submittedName>
</protein>
<dbReference type="AlphaFoldDB" id="A0A194US49"/>
<evidence type="ECO:0000313" key="2">
    <source>
        <dbReference type="EMBL" id="KUI54537.1"/>
    </source>
</evidence>